<evidence type="ECO:0000256" key="5">
    <source>
        <dbReference type="ARBA" id="ARBA00022741"/>
    </source>
</evidence>
<dbReference type="GO" id="GO:0004674">
    <property type="term" value="F:protein serine/threonine kinase activity"/>
    <property type="evidence" value="ECO:0007669"/>
    <property type="project" value="UniProtKB-KW"/>
</dbReference>
<comment type="similarity">
    <text evidence="1">Belongs to the protein kinase superfamily. NEK Ser/Thr protein kinase family. NIMA subfamily.</text>
</comment>
<dbReference type="EMBL" id="NIVC01001199">
    <property type="protein sequence ID" value="PAA70903.1"/>
    <property type="molecule type" value="Genomic_DNA"/>
</dbReference>
<evidence type="ECO:0000256" key="3">
    <source>
        <dbReference type="ARBA" id="ARBA00022527"/>
    </source>
</evidence>
<dbReference type="InterPro" id="IPR000719">
    <property type="entry name" value="Prot_kinase_dom"/>
</dbReference>
<dbReference type="CDD" id="cd08217">
    <property type="entry name" value="STKc_Nek2"/>
    <property type="match status" value="1"/>
</dbReference>
<dbReference type="PANTHER" id="PTHR44899:SF10">
    <property type="entry name" value="NIMA-RELATED KINASE 2"/>
    <property type="match status" value="1"/>
</dbReference>
<evidence type="ECO:0000313" key="12">
    <source>
        <dbReference type="EMBL" id="PAA70903.1"/>
    </source>
</evidence>
<dbReference type="Proteomes" id="UP000215902">
    <property type="component" value="Unassembled WGS sequence"/>
</dbReference>
<feature type="non-terminal residue" evidence="12">
    <location>
        <position position="1"/>
    </location>
</feature>
<feature type="compositionally biased region" description="Gly residues" evidence="10">
    <location>
        <begin position="62"/>
        <end position="72"/>
    </location>
</feature>
<dbReference type="SUPFAM" id="SSF56112">
    <property type="entry name" value="Protein kinase-like (PK-like)"/>
    <property type="match status" value="1"/>
</dbReference>
<evidence type="ECO:0000256" key="9">
    <source>
        <dbReference type="ARBA" id="ARBA00048679"/>
    </source>
</evidence>
<evidence type="ECO:0000256" key="6">
    <source>
        <dbReference type="ARBA" id="ARBA00022777"/>
    </source>
</evidence>
<dbReference type="OrthoDB" id="248923at2759"/>
<dbReference type="Pfam" id="PF00069">
    <property type="entry name" value="Pkinase"/>
    <property type="match status" value="1"/>
</dbReference>
<evidence type="ECO:0000259" key="11">
    <source>
        <dbReference type="PROSITE" id="PS50011"/>
    </source>
</evidence>
<evidence type="ECO:0000256" key="10">
    <source>
        <dbReference type="SAM" id="MobiDB-lite"/>
    </source>
</evidence>
<dbReference type="Gene3D" id="3.30.200.20">
    <property type="entry name" value="Phosphorylase Kinase, domain 1"/>
    <property type="match status" value="1"/>
</dbReference>
<keyword evidence="5" id="KW-0547">Nucleotide-binding</keyword>
<accession>A0A267FB29</accession>
<keyword evidence="4" id="KW-0808">Transferase</keyword>
<evidence type="ECO:0000256" key="2">
    <source>
        <dbReference type="ARBA" id="ARBA00012513"/>
    </source>
</evidence>
<dbReference type="EC" id="2.7.11.1" evidence="2"/>
<feature type="compositionally biased region" description="Polar residues" evidence="10">
    <location>
        <begin position="1"/>
        <end position="20"/>
    </location>
</feature>
<feature type="compositionally biased region" description="Low complexity" evidence="10">
    <location>
        <begin position="43"/>
        <end position="61"/>
    </location>
</feature>
<comment type="catalytic activity">
    <reaction evidence="8">
        <text>L-threonyl-[protein] + ATP = O-phospho-L-threonyl-[protein] + ADP + H(+)</text>
        <dbReference type="Rhea" id="RHEA:46608"/>
        <dbReference type="Rhea" id="RHEA-COMP:11060"/>
        <dbReference type="Rhea" id="RHEA-COMP:11605"/>
        <dbReference type="ChEBI" id="CHEBI:15378"/>
        <dbReference type="ChEBI" id="CHEBI:30013"/>
        <dbReference type="ChEBI" id="CHEBI:30616"/>
        <dbReference type="ChEBI" id="CHEBI:61977"/>
        <dbReference type="ChEBI" id="CHEBI:456216"/>
        <dbReference type="EC" id="2.7.11.1"/>
    </reaction>
</comment>
<dbReference type="PROSITE" id="PS00108">
    <property type="entry name" value="PROTEIN_KINASE_ST"/>
    <property type="match status" value="1"/>
</dbReference>
<keyword evidence="6" id="KW-0418">Kinase</keyword>
<name>A0A267FB29_9PLAT</name>
<dbReference type="InterPro" id="IPR008271">
    <property type="entry name" value="Ser/Thr_kinase_AS"/>
</dbReference>
<dbReference type="AlphaFoldDB" id="A0A267FB29"/>
<keyword evidence="13" id="KW-1185">Reference proteome</keyword>
<dbReference type="GO" id="GO:0005524">
    <property type="term" value="F:ATP binding"/>
    <property type="evidence" value="ECO:0007669"/>
    <property type="project" value="UniProtKB-KW"/>
</dbReference>
<gene>
    <name evidence="12" type="ORF">BOX15_Mlig017576g1</name>
</gene>
<evidence type="ECO:0000313" key="13">
    <source>
        <dbReference type="Proteomes" id="UP000215902"/>
    </source>
</evidence>
<feature type="region of interest" description="Disordered" evidence="10">
    <location>
        <begin position="486"/>
        <end position="515"/>
    </location>
</feature>
<dbReference type="InterPro" id="IPR011009">
    <property type="entry name" value="Kinase-like_dom_sf"/>
</dbReference>
<dbReference type="Gene3D" id="1.10.510.10">
    <property type="entry name" value="Transferase(Phosphotransferase) domain 1"/>
    <property type="match status" value="1"/>
</dbReference>
<organism evidence="12 13">
    <name type="scientific">Macrostomum lignano</name>
    <dbReference type="NCBI Taxonomy" id="282301"/>
    <lineage>
        <taxon>Eukaryota</taxon>
        <taxon>Metazoa</taxon>
        <taxon>Spiralia</taxon>
        <taxon>Lophotrochozoa</taxon>
        <taxon>Platyhelminthes</taxon>
        <taxon>Rhabditophora</taxon>
        <taxon>Macrostomorpha</taxon>
        <taxon>Macrostomida</taxon>
        <taxon>Macrostomidae</taxon>
        <taxon>Macrostomum</taxon>
    </lineage>
</organism>
<comment type="caution">
    <text evidence="12">The sequence shown here is derived from an EMBL/GenBank/DDBJ whole genome shotgun (WGS) entry which is preliminary data.</text>
</comment>
<dbReference type="STRING" id="282301.A0A267FB29"/>
<comment type="catalytic activity">
    <reaction evidence="9">
        <text>L-seryl-[protein] + ATP = O-phospho-L-seryl-[protein] + ADP + H(+)</text>
        <dbReference type="Rhea" id="RHEA:17989"/>
        <dbReference type="Rhea" id="RHEA-COMP:9863"/>
        <dbReference type="Rhea" id="RHEA-COMP:11604"/>
        <dbReference type="ChEBI" id="CHEBI:15378"/>
        <dbReference type="ChEBI" id="CHEBI:29999"/>
        <dbReference type="ChEBI" id="CHEBI:30616"/>
        <dbReference type="ChEBI" id="CHEBI:83421"/>
        <dbReference type="ChEBI" id="CHEBI:456216"/>
        <dbReference type="EC" id="2.7.11.1"/>
    </reaction>
</comment>
<dbReference type="PROSITE" id="PS50011">
    <property type="entry name" value="PROTEIN_KINASE_DOM"/>
    <property type="match status" value="1"/>
</dbReference>
<feature type="compositionally biased region" description="Low complexity" evidence="10">
    <location>
        <begin position="21"/>
        <end position="34"/>
    </location>
</feature>
<keyword evidence="3" id="KW-0723">Serine/threonine-protein kinase</keyword>
<dbReference type="SMART" id="SM00220">
    <property type="entry name" value="S_TKc"/>
    <property type="match status" value="1"/>
</dbReference>
<feature type="region of interest" description="Disordered" evidence="10">
    <location>
        <begin position="1"/>
        <end position="72"/>
    </location>
</feature>
<evidence type="ECO:0000256" key="1">
    <source>
        <dbReference type="ARBA" id="ARBA00010886"/>
    </source>
</evidence>
<proteinExistence type="inferred from homology"/>
<evidence type="ECO:0000256" key="4">
    <source>
        <dbReference type="ARBA" id="ARBA00022679"/>
    </source>
</evidence>
<protein>
    <recommendedName>
        <fullName evidence="2">non-specific serine/threonine protein kinase</fullName>
        <ecNumber evidence="2">2.7.11.1</ecNumber>
    </recommendedName>
</protein>
<evidence type="ECO:0000256" key="7">
    <source>
        <dbReference type="ARBA" id="ARBA00022840"/>
    </source>
</evidence>
<sequence length="515" mass="56066">QPPQLTSTAAEERQQQTNEDSTAAPAAAAPTGGHSASGGAMGGRHSSSTRSRSSNASQGPASGSGGGGGVGSGNGSALADYEVVEVIGRGSSGVVKKVRRLRDGASIAWKEIDFGDMCDVRKQMLLTEINLIIQLRHCNIVRCYNYIIDREAKRAYIIMEYCPNGDLAALIKQHRRDKKYIPEDDILRWLSQLALALRCCHCRQGVKAVLHRDLKPANCFLDAGRSIKLGDFGLARVLAGDASFASTYLGTPYYMSPEQVKLCGYTEKSDMWALGVVAYELACLRPPFNGSTHDQLVAAILSGSYRPLPDVYGEPLRSIIADLLQLDPDRRISVEQLLDRPSIRDRLPPDELPEPSLRRWADEQRRLADSLGRLRRLLKSRERELDARAAAADEREARLAKREAEVARREARARLLNDRLRGLAPLTDLSIVDSSEKENNFSLGVASCADSNSTASAAAFVSASYAASASASPVAPVHDEGVGDACGCVDEKEEPPSQLHRPVPRPRRTLQREVN</sequence>
<dbReference type="InterPro" id="IPR051131">
    <property type="entry name" value="NEK_Ser/Thr_kinase_NIMA"/>
</dbReference>
<evidence type="ECO:0000256" key="8">
    <source>
        <dbReference type="ARBA" id="ARBA00047899"/>
    </source>
</evidence>
<reference evidence="12 13" key="1">
    <citation type="submission" date="2017-06" db="EMBL/GenBank/DDBJ databases">
        <title>A platform for efficient transgenesis in Macrostomum lignano, a flatworm model organism for stem cell research.</title>
        <authorList>
            <person name="Berezikov E."/>
        </authorList>
    </citation>
    <scope>NUCLEOTIDE SEQUENCE [LARGE SCALE GENOMIC DNA]</scope>
    <source>
        <strain evidence="12">DV1</strain>
        <tissue evidence="12">Whole organism</tissue>
    </source>
</reference>
<feature type="domain" description="Protein kinase" evidence="11">
    <location>
        <begin position="81"/>
        <end position="343"/>
    </location>
</feature>
<dbReference type="PANTHER" id="PTHR44899">
    <property type="entry name" value="CAMK FAMILY PROTEIN KINASE"/>
    <property type="match status" value="1"/>
</dbReference>
<keyword evidence="7" id="KW-0067">ATP-binding</keyword>